<feature type="transmembrane region" description="Helical" evidence="1">
    <location>
        <begin position="140"/>
        <end position="157"/>
    </location>
</feature>
<organism evidence="4 5">
    <name type="scientific">Didymella rabiei</name>
    <name type="common">Chickpea ascochyta blight fungus</name>
    <name type="synonym">Mycosphaerella rabiei</name>
    <dbReference type="NCBI Taxonomy" id="5454"/>
    <lineage>
        <taxon>Eukaryota</taxon>
        <taxon>Fungi</taxon>
        <taxon>Dikarya</taxon>
        <taxon>Ascomycota</taxon>
        <taxon>Pezizomycotina</taxon>
        <taxon>Dothideomycetes</taxon>
        <taxon>Pleosporomycetidae</taxon>
        <taxon>Pleosporales</taxon>
        <taxon>Pleosporineae</taxon>
        <taxon>Didymellaceae</taxon>
        <taxon>Ascochyta</taxon>
    </lineage>
</organism>
<dbReference type="InterPro" id="IPR000620">
    <property type="entry name" value="EamA_dom"/>
</dbReference>
<dbReference type="CDD" id="cd01300">
    <property type="entry name" value="YtcJ_like"/>
    <property type="match status" value="1"/>
</dbReference>
<evidence type="ECO:0008006" key="6">
    <source>
        <dbReference type="Google" id="ProtNLM"/>
    </source>
</evidence>
<gene>
    <name evidence="4" type="ORF">ST47_g1141</name>
</gene>
<feature type="transmembrane region" description="Helical" evidence="1">
    <location>
        <begin position="20"/>
        <end position="42"/>
    </location>
</feature>
<accession>A0A163L6D1</accession>
<dbReference type="InterPro" id="IPR037185">
    <property type="entry name" value="EmrE-like"/>
</dbReference>
<dbReference type="Gene3D" id="3.10.310.70">
    <property type="match status" value="1"/>
</dbReference>
<feature type="domain" description="Amidohydrolase 3" evidence="3">
    <location>
        <begin position="344"/>
        <end position="819"/>
    </location>
</feature>
<dbReference type="EMBL" id="JYNV01000060">
    <property type="protein sequence ID" value="KZM27534.1"/>
    <property type="molecule type" value="Genomic_DNA"/>
</dbReference>
<feature type="domain" description="EamA" evidence="2">
    <location>
        <begin position="23"/>
        <end position="150"/>
    </location>
</feature>
<feature type="transmembrane region" description="Helical" evidence="1">
    <location>
        <begin position="163"/>
        <end position="182"/>
    </location>
</feature>
<dbReference type="GO" id="GO:0016810">
    <property type="term" value="F:hydrolase activity, acting on carbon-nitrogen (but not peptide) bonds"/>
    <property type="evidence" value="ECO:0007669"/>
    <property type="project" value="InterPro"/>
</dbReference>
<dbReference type="STRING" id="5454.A0A163L6D1"/>
<keyword evidence="5" id="KW-1185">Reference proteome</keyword>
<dbReference type="PANTHER" id="PTHR22642:SF2">
    <property type="entry name" value="PROTEIN LONG AFTER FAR-RED 3"/>
    <property type="match status" value="1"/>
</dbReference>
<evidence type="ECO:0000259" key="3">
    <source>
        <dbReference type="Pfam" id="PF07969"/>
    </source>
</evidence>
<name>A0A163L6D1_DIDRA</name>
<evidence type="ECO:0000259" key="2">
    <source>
        <dbReference type="Pfam" id="PF00892"/>
    </source>
</evidence>
<dbReference type="Gene3D" id="3.20.20.140">
    <property type="entry name" value="Metal-dependent hydrolases"/>
    <property type="match status" value="1"/>
</dbReference>
<protein>
    <recommendedName>
        <fullName evidence="6">Hydrolase</fullName>
    </recommendedName>
</protein>
<dbReference type="InterPro" id="IPR011059">
    <property type="entry name" value="Metal-dep_hydrolase_composite"/>
</dbReference>
<dbReference type="SUPFAM" id="SSF51556">
    <property type="entry name" value="Metallo-dependent hydrolases"/>
    <property type="match status" value="1"/>
</dbReference>
<keyword evidence="1" id="KW-0812">Transmembrane</keyword>
<sequence length="821" mass="86683">MSDEVSPREPSGDQLRRRDLRVVVTGACILGLTSVLYELSGVSPSTGAFFRCLYALIPLGMLVLVQRRRSPRPSVSAPWIVKSLLAGAFLGIDLVLWHESIHSIGAGLSTVILNLQVLFVAILGYVVLRQRIGRELVASLPLLFVGVALVAGTSTTLTGSNPAVGVSFAVIAAGAYAVYIFLMGLATRAAGRTALPISRLACAARVGISGDRVAAGSQRQSASACKCSRRQPRVAIGVSTVVRRSAACTDPNSCPTCGCRNDFGRSGCGDADTREEILDDCCRKTNGDKRMTTAADHIYINGDIRAMDGAVGDNATAVAVKDGRFVALGTDAEISALTDSETSVVDLAGAVVVPGFIETHLHPMMWGLMLSGVDATTNTCPTIEKLITALAARAAITPVGEPIEAWGFDDSLVAEDRGLTVADLDKASTEHPILVRHLSAHGIYVNSVALEKAGIDATTVDPEGGVIVRDSDGVPTGELCEVPAMSLVHGLVPDMNPDASKIAMLRAQEVMASVGVTSFHDMYVTAEMYEAYRQLDADGDLRLRARLYLGHGVHDQLGELADPTERVRVGGVKLISDGSIQLHTAALTAPYHDLGGCHCGGMAIPAGALGALVEEHHAVGRHVAIHTNGDQAIDFALDAIAAARTAHPDIEVSHRLEHVQTLREDQIARMVELGVVASIFVNHVYYWGDRHRDRFLGPGRGERISPVASVVAAGLAYALHCDCPVTPVNPLFTMNTAVHRVTREGHVLGAEQRVSASEALAGYTSAAARLTGESSDKGRIAVGLLADFVVLDGDPLRSDSTDLNELSVLRTVVGGETVFEV</sequence>
<dbReference type="Pfam" id="PF07969">
    <property type="entry name" value="Amidohydro_3"/>
    <property type="match status" value="1"/>
</dbReference>
<keyword evidence="1" id="KW-0472">Membrane</keyword>
<feature type="transmembrane region" description="Helical" evidence="1">
    <location>
        <begin position="104"/>
        <end position="128"/>
    </location>
</feature>
<dbReference type="Proteomes" id="UP000076837">
    <property type="component" value="Unassembled WGS sequence"/>
</dbReference>
<dbReference type="GO" id="GO:0016020">
    <property type="term" value="C:membrane"/>
    <property type="evidence" value="ECO:0007669"/>
    <property type="project" value="InterPro"/>
</dbReference>
<dbReference type="AlphaFoldDB" id="A0A163L6D1"/>
<evidence type="ECO:0000313" key="5">
    <source>
        <dbReference type="Proteomes" id="UP000076837"/>
    </source>
</evidence>
<dbReference type="SUPFAM" id="SSF103481">
    <property type="entry name" value="Multidrug resistance efflux transporter EmrE"/>
    <property type="match status" value="1"/>
</dbReference>
<dbReference type="InterPro" id="IPR032466">
    <property type="entry name" value="Metal_Hydrolase"/>
</dbReference>
<proteinExistence type="predicted"/>
<feature type="transmembrane region" description="Helical" evidence="1">
    <location>
        <begin position="77"/>
        <end position="98"/>
    </location>
</feature>
<dbReference type="InterPro" id="IPR033932">
    <property type="entry name" value="YtcJ-like"/>
</dbReference>
<feature type="transmembrane region" description="Helical" evidence="1">
    <location>
        <begin position="48"/>
        <end position="65"/>
    </location>
</feature>
<dbReference type="PANTHER" id="PTHR22642">
    <property type="entry name" value="IMIDAZOLONEPROPIONASE"/>
    <property type="match status" value="1"/>
</dbReference>
<dbReference type="Gene3D" id="2.30.40.10">
    <property type="entry name" value="Urease, subunit C, domain 1"/>
    <property type="match status" value="1"/>
</dbReference>
<evidence type="ECO:0000256" key="1">
    <source>
        <dbReference type="SAM" id="Phobius"/>
    </source>
</evidence>
<dbReference type="Pfam" id="PF00892">
    <property type="entry name" value="EamA"/>
    <property type="match status" value="1"/>
</dbReference>
<reference evidence="4 5" key="1">
    <citation type="journal article" date="2016" name="Sci. Rep.">
        <title>Draft genome sequencing and secretome analysis of fungal phytopathogen Ascochyta rabiei provides insight into the necrotrophic effector repertoire.</title>
        <authorList>
            <person name="Verma S."/>
            <person name="Gazara R.K."/>
            <person name="Nizam S."/>
            <person name="Parween S."/>
            <person name="Chattopadhyay D."/>
            <person name="Verma P.K."/>
        </authorList>
    </citation>
    <scope>NUCLEOTIDE SEQUENCE [LARGE SCALE GENOMIC DNA]</scope>
    <source>
        <strain evidence="4 5">ArDII</strain>
    </source>
</reference>
<dbReference type="InterPro" id="IPR013108">
    <property type="entry name" value="Amidohydro_3"/>
</dbReference>
<keyword evidence="1" id="KW-1133">Transmembrane helix</keyword>
<dbReference type="SUPFAM" id="SSF51338">
    <property type="entry name" value="Composite domain of metallo-dependent hydrolases"/>
    <property type="match status" value="1"/>
</dbReference>
<evidence type="ECO:0000313" key="4">
    <source>
        <dbReference type="EMBL" id="KZM27534.1"/>
    </source>
</evidence>
<comment type="caution">
    <text evidence="4">The sequence shown here is derived from an EMBL/GenBank/DDBJ whole genome shotgun (WGS) entry which is preliminary data.</text>
</comment>